<dbReference type="InterPro" id="IPR015495">
    <property type="entry name" value="Myb_TF_plants"/>
</dbReference>
<organism evidence="8 9">
    <name type="scientific">Cuscuta europaea</name>
    <name type="common">European dodder</name>
    <dbReference type="NCBI Taxonomy" id="41803"/>
    <lineage>
        <taxon>Eukaryota</taxon>
        <taxon>Viridiplantae</taxon>
        <taxon>Streptophyta</taxon>
        <taxon>Embryophyta</taxon>
        <taxon>Tracheophyta</taxon>
        <taxon>Spermatophyta</taxon>
        <taxon>Magnoliopsida</taxon>
        <taxon>eudicotyledons</taxon>
        <taxon>Gunneridae</taxon>
        <taxon>Pentapetalae</taxon>
        <taxon>asterids</taxon>
        <taxon>lamiids</taxon>
        <taxon>Solanales</taxon>
        <taxon>Convolvulaceae</taxon>
        <taxon>Cuscuteae</taxon>
        <taxon>Cuscuta</taxon>
        <taxon>Cuscuta subgen. Cuscuta</taxon>
    </lineage>
</organism>
<evidence type="ECO:0000256" key="4">
    <source>
        <dbReference type="ARBA" id="ARBA00023242"/>
    </source>
</evidence>
<dbReference type="InterPro" id="IPR017930">
    <property type="entry name" value="Myb_dom"/>
</dbReference>
<dbReference type="FunFam" id="1.10.10.60:FF:000001">
    <property type="entry name" value="MYB-related transcription factor"/>
    <property type="match status" value="1"/>
</dbReference>
<keyword evidence="4" id="KW-0539">Nucleus</keyword>
<comment type="subcellular location">
    <subcellularLocation>
        <location evidence="1">Nucleus</location>
    </subcellularLocation>
</comment>
<keyword evidence="2" id="KW-0677">Repeat</keyword>
<dbReference type="CDD" id="cd00167">
    <property type="entry name" value="SANT"/>
    <property type="match status" value="2"/>
</dbReference>
<evidence type="ECO:0000256" key="3">
    <source>
        <dbReference type="ARBA" id="ARBA00023125"/>
    </source>
</evidence>
<evidence type="ECO:0000256" key="2">
    <source>
        <dbReference type="ARBA" id="ARBA00022737"/>
    </source>
</evidence>
<dbReference type="AlphaFoldDB" id="A0A9P0ZKY8"/>
<dbReference type="SUPFAM" id="SSF46689">
    <property type="entry name" value="Homeodomain-like"/>
    <property type="match status" value="1"/>
</dbReference>
<reference evidence="8" key="1">
    <citation type="submission" date="2022-07" db="EMBL/GenBank/DDBJ databases">
        <authorList>
            <person name="Macas J."/>
            <person name="Novak P."/>
            <person name="Neumann P."/>
        </authorList>
    </citation>
    <scope>NUCLEOTIDE SEQUENCE</scope>
</reference>
<gene>
    <name evidence="8" type="ORF">CEURO_LOCUS16321</name>
</gene>
<dbReference type="OrthoDB" id="2143914at2759"/>
<feature type="compositionally biased region" description="Polar residues" evidence="5">
    <location>
        <begin position="169"/>
        <end position="178"/>
    </location>
</feature>
<dbReference type="Pfam" id="PF00249">
    <property type="entry name" value="Myb_DNA-binding"/>
    <property type="match status" value="2"/>
</dbReference>
<comment type="caution">
    <text evidence="8">The sequence shown here is derived from an EMBL/GenBank/DDBJ whole genome shotgun (WGS) entry which is preliminary data.</text>
</comment>
<name>A0A9P0ZKY8_CUSEU</name>
<dbReference type="PANTHER" id="PTHR10641:SF1413">
    <property type="entry name" value="MYB-RELATED PROTEIN MYB4"/>
    <property type="match status" value="1"/>
</dbReference>
<dbReference type="GO" id="GO:0005634">
    <property type="term" value="C:nucleus"/>
    <property type="evidence" value="ECO:0007669"/>
    <property type="project" value="UniProtKB-SubCell"/>
</dbReference>
<feature type="compositionally biased region" description="Basic and acidic residues" evidence="5">
    <location>
        <begin position="117"/>
        <end position="133"/>
    </location>
</feature>
<dbReference type="PANTHER" id="PTHR10641">
    <property type="entry name" value="MYB FAMILY TRANSCRIPTION FACTOR"/>
    <property type="match status" value="1"/>
</dbReference>
<feature type="compositionally biased region" description="Polar residues" evidence="5">
    <location>
        <begin position="137"/>
        <end position="150"/>
    </location>
</feature>
<evidence type="ECO:0000313" key="9">
    <source>
        <dbReference type="Proteomes" id="UP001152484"/>
    </source>
</evidence>
<evidence type="ECO:0000256" key="1">
    <source>
        <dbReference type="ARBA" id="ARBA00004123"/>
    </source>
</evidence>
<dbReference type="PROSITE" id="PS50090">
    <property type="entry name" value="MYB_LIKE"/>
    <property type="match status" value="2"/>
</dbReference>
<feature type="domain" description="HTH myb-type" evidence="7">
    <location>
        <begin position="62"/>
        <end position="116"/>
    </location>
</feature>
<evidence type="ECO:0000313" key="8">
    <source>
        <dbReference type="EMBL" id="CAH9103910.1"/>
    </source>
</evidence>
<proteinExistence type="predicted"/>
<dbReference type="Gene3D" id="1.10.10.60">
    <property type="entry name" value="Homeodomain-like"/>
    <property type="match status" value="2"/>
</dbReference>
<feature type="compositionally biased region" description="Low complexity" evidence="5">
    <location>
        <begin position="151"/>
        <end position="168"/>
    </location>
</feature>
<dbReference type="PROSITE" id="PS51294">
    <property type="entry name" value="HTH_MYB"/>
    <property type="match status" value="2"/>
</dbReference>
<dbReference type="GO" id="GO:0010597">
    <property type="term" value="P:green leaf volatile biosynthetic process"/>
    <property type="evidence" value="ECO:0007669"/>
    <property type="project" value="UniProtKB-ARBA"/>
</dbReference>
<feature type="domain" description="Myb-like" evidence="6">
    <location>
        <begin position="62"/>
        <end position="112"/>
    </location>
</feature>
<dbReference type="GO" id="GO:0000976">
    <property type="term" value="F:transcription cis-regulatory region binding"/>
    <property type="evidence" value="ECO:0007669"/>
    <property type="project" value="UniProtKB-ARBA"/>
</dbReference>
<dbReference type="SMART" id="SM00717">
    <property type="entry name" value="SANT"/>
    <property type="match status" value="2"/>
</dbReference>
<evidence type="ECO:0000259" key="6">
    <source>
        <dbReference type="PROSITE" id="PS50090"/>
    </source>
</evidence>
<dbReference type="Proteomes" id="UP001152484">
    <property type="component" value="Unassembled WGS sequence"/>
</dbReference>
<feature type="domain" description="HTH myb-type" evidence="7">
    <location>
        <begin position="9"/>
        <end position="61"/>
    </location>
</feature>
<keyword evidence="9" id="KW-1185">Reference proteome</keyword>
<dbReference type="InterPro" id="IPR009057">
    <property type="entry name" value="Homeodomain-like_sf"/>
</dbReference>
<accession>A0A9P0ZKY8</accession>
<keyword evidence="3" id="KW-0238">DNA-binding</keyword>
<dbReference type="EMBL" id="CAMAPE010000045">
    <property type="protein sequence ID" value="CAH9103910.1"/>
    <property type="molecule type" value="Genomic_DNA"/>
</dbReference>
<protein>
    <submittedName>
        <fullName evidence="8">Uncharacterized protein</fullName>
    </submittedName>
</protein>
<dbReference type="InterPro" id="IPR001005">
    <property type="entry name" value="SANT/Myb"/>
</dbReference>
<evidence type="ECO:0000259" key="7">
    <source>
        <dbReference type="PROSITE" id="PS51294"/>
    </source>
</evidence>
<feature type="region of interest" description="Disordered" evidence="5">
    <location>
        <begin position="115"/>
        <end position="194"/>
    </location>
</feature>
<feature type="domain" description="Myb-like" evidence="6">
    <location>
        <begin position="9"/>
        <end position="61"/>
    </location>
</feature>
<evidence type="ECO:0000256" key="5">
    <source>
        <dbReference type="SAM" id="MobiDB-lite"/>
    </source>
</evidence>
<sequence>MVRAPCCDKTGLKKGPWTPEEDHILVSYIQSNGHANWRALPKLAGLLRCGKSCRLRWTNYLRPDIKRGNFTKEEEDSIIHLHETLGNRWSTIAARLPGRTDNEIKNVWHTHLKKKLKDYQPNHKTTTPRDKNPNPKPENSNVTEVQHNVTSPVSSPSSPRPSSSEMSSLTDSVGWSETPTKREDGNSSEYFPPIDESFWTEDVTDFTRVEEPEEFESLGSLDNCTENMDGMVYPSKTRDEDLDFWYDIFIRAGDVLELPQF</sequence>